<keyword evidence="4" id="KW-1185">Reference proteome</keyword>
<evidence type="ECO:0000313" key="3">
    <source>
        <dbReference type="EMBL" id="KAJ3221471.1"/>
    </source>
</evidence>
<sequence>MIEEFHYCKWDQCSHSPFLTELDLYQHLSTFHIREGKQKCLYRKYSDRPCCSSVVKHKGQFLDHIISHFTPQLRPLPCLSNSCENSFRNRQERVKHIRSLHPELDSKPLGEKNTSKKSTAHSKTVHKEKEEKVKFNVTNSMENKNQKKKSMPSSTTEVSILEETNTSSLINQSEAVSWLLNENDTPPLSEGSSISSHSDISTLLNEPKSKNLLNNENNQSTLNEINTSLVLGMPFDYEMLPLRLFTTPTTTYNVGFYWKVFLRSLSFLYYSAGLEMEPSDLQLIRVFREGSGLVPITAQESMYSNILERIKFLDLDFVTILAKRQLLLCRDMLQRDGLLIMTLNILNALKKNLKLEVLTAFPITNFNTQLPNFQISYNTPVTPQPYIYTNTLRRILSRVALFVKENYRRSMNNDTDVEMFEISYKSPNWCNPGDCSKSQLGLWFKFPCLKDQRILFLRKQEIYAFVESYKERLSSIMQSFLGDFSEAVILKDLCCKGAICDLGKQNSSINLNLFLIDNGNKSEIKLVFKIGFDSEWVKGTYITDMDDLFLSII</sequence>
<protein>
    <recommendedName>
        <fullName evidence="2">C2H2-type domain-containing protein</fullName>
    </recommendedName>
</protein>
<feature type="domain" description="C2H2-type" evidence="2">
    <location>
        <begin position="78"/>
        <end position="101"/>
    </location>
</feature>
<dbReference type="InterPro" id="IPR013087">
    <property type="entry name" value="Znf_C2H2_type"/>
</dbReference>
<accession>A0AAD5U3I2</accession>
<evidence type="ECO:0000256" key="1">
    <source>
        <dbReference type="SAM" id="MobiDB-lite"/>
    </source>
</evidence>
<comment type="caution">
    <text evidence="3">The sequence shown here is derived from an EMBL/GenBank/DDBJ whole genome shotgun (WGS) entry which is preliminary data.</text>
</comment>
<evidence type="ECO:0000259" key="2">
    <source>
        <dbReference type="PROSITE" id="PS00028"/>
    </source>
</evidence>
<organism evidence="3 4">
    <name type="scientific">Clydaea vesicula</name>
    <dbReference type="NCBI Taxonomy" id="447962"/>
    <lineage>
        <taxon>Eukaryota</taxon>
        <taxon>Fungi</taxon>
        <taxon>Fungi incertae sedis</taxon>
        <taxon>Chytridiomycota</taxon>
        <taxon>Chytridiomycota incertae sedis</taxon>
        <taxon>Chytridiomycetes</taxon>
        <taxon>Lobulomycetales</taxon>
        <taxon>Lobulomycetaceae</taxon>
        <taxon>Clydaea</taxon>
    </lineage>
</organism>
<reference evidence="3" key="1">
    <citation type="submission" date="2020-05" db="EMBL/GenBank/DDBJ databases">
        <title>Phylogenomic resolution of chytrid fungi.</title>
        <authorList>
            <person name="Stajich J.E."/>
            <person name="Amses K."/>
            <person name="Simmons R."/>
            <person name="Seto K."/>
            <person name="Myers J."/>
            <person name="Bonds A."/>
            <person name="Quandt C.A."/>
            <person name="Barry K."/>
            <person name="Liu P."/>
            <person name="Grigoriev I."/>
            <person name="Longcore J.E."/>
            <person name="James T.Y."/>
        </authorList>
    </citation>
    <scope>NUCLEOTIDE SEQUENCE</scope>
    <source>
        <strain evidence="3">JEL0476</strain>
    </source>
</reference>
<dbReference type="EMBL" id="JADGJW010000228">
    <property type="protein sequence ID" value="KAJ3221471.1"/>
    <property type="molecule type" value="Genomic_DNA"/>
</dbReference>
<proteinExistence type="predicted"/>
<dbReference type="PROSITE" id="PS00028">
    <property type="entry name" value="ZINC_FINGER_C2H2_1"/>
    <property type="match status" value="1"/>
</dbReference>
<name>A0AAD5U3I2_9FUNG</name>
<evidence type="ECO:0000313" key="4">
    <source>
        <dbReference type="Proteomes" id="UP001211065"/>
    </source>
</evidence>
<feature type="region of interest" description="Disordered" evidence="1">
    <location>
        <begin position="98"/>
        <end position="159"/>
    </location>
</feature>
<dbReference type="AlphaFoldDB" id="A0AAD5U3I2"/>
<feature type="compositionally biased region" description="Basic and acidic residues" evidence="1">
    <location>
        <begin position="125"/>
        <end position="134"/>
    </location>
</feature>
<dbReference type="Proteomes" id="UP001211065">
    <property type="component" value="Unassembled WGS sequence"/>
</dbReference>
<feature type="compositionally biased region" description="Basic and acidic residues" evidence="1">
    <location>
        <begin position="98"/>
        <end position="114"/>
    </location>
</feature>
<gene>
    <name evidence="3" type="ORF">HK099_003481</name>
</gene>